<organism evidence="10 11">
    <name type="scientific">Thioclava dalianensis</name>
    <dbReference type="NCBI Taxonomy" id="1185766"/>
    <lineage>
        <taxon>Bacteria</taxon>
        <taxon>Pseudomonadati</taxon>
        <taxon>Pseudomonadota</taxon>
        <taxon>Alphaproteobacteria</taxon>
        <taxon>Rhodobacterales</taxon>
        <taxon>Paracoccaceae</taxon>
        <taxon>Thioclava</taxon>
    </lineage>
</organism>
<evidence type="ECO:0000256" key="6">
    <source>
        <dbReference type="PIRSR" id="PIRSR005536-1"/>
    </source>
</evidence>
<dbReference type="Pfam" id="PF16874">
    <property type="entry name" value="Glyco_hydro_36C"/>
    <property type="match status" value="1"/>
</dbReference>
<dbReference type="PANTHER" id="PTHR43053:SF3">
    <property type="entry name" value="ALPHA-GALACTOSIDASE C-RELATED"/>
    <property type="match status" value="1"/>
</dbReference>
<dbReference type="InterPro" id="IPR050985">
    <property type="entry name" value="Alpha-glycosidase_related"/>
</dbReference>
<evidence type="ECO:0000259" key="9">
    <source>
        <dbReference type="Pfam" id="PF16875"/>
    </source>
</evidence>
<dbReference type="PANTHER" id="PTHR43053">
    <property type="entry name" value="GLYCOSIDASE FAMILY 31"/>
    <property type="match status" value="1"/>
</dbReference>
<dbReference type="CDD" id="cd14791">
    <property type="entry name" value="GH36"/>
    <property type="match status" value="1"/>
</dbReference>
<dbReference type="AlphaFoldDB" id="A0A074U7A9"/>
<dbReference type="InterPro" id="IPR017853">
    <property type="entry name" value="GH"/>
</dbReference>
<dbReference type="Gene3D" id="2.70.98.60">
    <property type="entry name" value="alpha-galactosidase from lactobacil brevis"/>
    <property type="match status" value="1"/>
</dbReference>
<keyword evidence="11" id="KW-1185">Reference proteome</keyword>
<dbReference type="InterPro" id="IPR031704">
    <property type="entry name" value="Glyco_hydro_36_N"/>
</dbReference>
<dbReference type="EMBL" id="JHEH01000005">
    <property type="protein sequence ID" value="KEP70577.1"/>
    <property type="molecule type" value="Genomic_DNA"/>
</dbReference>
<feature type="domain" description="Glycosyl hydrolase family 36 N-terminal" evidence="9">
    <location>
        <begin position="24"/>
        <end position="242"/>
    </location>
</feature>
<protein>
    <recommendedName>
        <fullName evidence="2 5">Alpha-galactosidase</fullName>
        <ecNumber evidence="2 5">3.2.1.22</ecNumber>
    </recommendedName>
</protein>
<dbReference type="RefSeq" id="WP_038063814.1">
    <property type="nucleotide sequence ID" value="NZ_FOVB01000002.1"/>
</dbReference>
<evidence type="ECO:0000256" key="5">
    <source>
        <dbReference type="PIRNR" id="PIRNR005536"/>
    </source>
</evidence>
<feature type="binding site" evidence="7">
    <location>
        <position position="406"/>
    </location>
    <ligand>
        <name>substrate</name>
    </ligand>
</feature>
<evidence type="ECO:0000313" key="11">
    <source>
        <dbReference type="Proteomes" id="UP000027725"/>
    </source>
</evidence>
<evidence type="ECO:0000256" key="3">
    <source>
        <dbReference type="ARBA" id="ARBA00022801"/>
    </source>
</evidence>
<feature type="active site" description="Proton donor" evidence="6">
    <location>
        <position position="498"/>
    </location>
</feature>
<feature type="domain" description="Glycosyl hydrolase family 36 C-terminal" evidence="8">
    <location>
        <begin position="601"/>
        <end position="678"/>
    </location>
</feature>
<dbReference type="GO" id="GO:0004557">
    <property type="term" value="F:alpha-galactosidase activity"/>
    <property type="evidence" value="ECO:0007669"/>
    <property type="project" value="UniProtKB-UniRule"/>
</dbReference>
<feature type="binding site" evidence="7">
    <location>
        <begin position="331"/>
        <end position="332"/>
    </location>
    <ligand>
        <name>substrate</name>
    </ligand>
</feature>
<dbReference type="SUPFAM" id="SSF51445">
    <property type="entry name" value="(Trans)glycosidases"/>
    <property type="match status" value="1"/>
</dbReference>
<dbReference type="InterPro" id="IPR038417">
    <property type="entry name" value="Alpga-gal_N_sf"/>
</dbReference>
<gene>
    <name evidence="10" type="ORF">DL1_15835</name>
</gene>
<dbReference type="OrthoDB" id="9758822at2"/>
<dbReference type="InterPro" id="IPR031705">
    <property type="entry name" value="Glyco_hydro_36_C"/>
</dbReference>
<dbReference type="InterPro" id="IPR013785">
    <property type="entry name" value="Aldolase_TIM"/>
</dbReference>
<name>A0A074U7A9_9RHOB</name>
<dbReference type="Pfam" id="PF02065">
    <property type="entry name" value="Melibiase"/>
    <property type="match status" value="1"/>
</dbReference>
<dbReference type="InterPro" id="IPR013780">
    <property type="entry name" value="Glyco_hydro_b"/>
</dbReference>
<dbReference type="FunFam" id="3.20.20.70:FF:000118">
    <property type="entry name" value="Alpha-galactosidase"/>
    <property type="match status" value="1"/>
</dbReference>
<feature type="active site" description="Nucleophile" evidence="6">
    <location>
        <position position="441"/>
    </location>
</feature>
<feature type="binding site" evidence="7">
    <location>
        <begin position="439"/>
        <end position="443"/>
    </location>
    <ligand>
        <name>substrate</name>
    </ligand>
</feature>
<evidence type="ECO:0000256" key="2">
    <source>
        <dbReference type="ARBA" id="ARBA00012755"/>
    </source>
</evidence>
<dbReference type="Gene3D" id="3.20.20.70">
    <property type="entry name" value="Aldolase class I"/>
    <property type="match status" value="1"/>
</dbReference>
<dbReference type="Pfam" id="PF16875">
    <property type="entry name" value="Glyco_hydro_36N"/>
    <property type="match status" value="1"/>
</dbReference>
<evidence type="ECO:0000256" key="1">
    <source>
        <dbReference type="ARBA" id="ARBA00001255"/>
    </source>
</evidence>
<sequence length="694" mass="76933">MNRIWHLNGPSVSLVLASHEDRLAQVVYWGAALPEGEDLAQLVAAARPDATGGMLDEAPEISICPEISRSFPGAAGLSLRGRGGTVLRPAFRFEAEREEAGTLILSFHDASLGLRYEARFAIEATTGLITAHSALEADQPVALNWLAAPVFPAPQLCDEMQEISGRWCAEFQINRTPWIPGQRVRDNPTGRTDHAHFPGLILPARGAGKTQGETWALHYGWSGGHRMVAEELPDGRRQVQFGHASGTELRPGTRFESAPLYAAYSSAGSNGCAVAFQRHLRDQIVTFPEGAQPRPVHYNCWEAIYFRHDLAELKDIAARAAALGAERFVLDDGWFGRRDDDRSSLGDWQVDPRKYPEGLGPLVEHVRGLGMGFGIWFEPEMVNCDSDLARAHPEWILGPDDQIEGRQQRVLDVARADVRDYLFGAIDAILSAHAISYVKWDHNRVLPYPDADQARGLYALLDRLRAAHPMVEFESCSSGGGRIDFGILGRSSRVWLSDSNDAIERLRIQHDAALFLPLDVTGSHVGPRTCHTSGRVIDIRMRAWVAAQRHMGFEMDPRELTDEEAQVLREVTQWWKDNRCWRARADILRLESADPAVIAEMQLAEDGHRFVLFSGQAQSSAQVLPRPLRLTGLDPKARYRVSLRNRDDVVGLSRGAPALKSGDLELSGQALMGQGLLLTCGYPQTMWVIEGERL</sequence>
<dbReference type="PRINTS" id="PR00743">
    <property type="entry name" value="GLHYDRLASE36"/>
</dbReference>
<evidence type="ECO:0000313" key="10">
    <source>
        <dbReference type="EMBL" id="KEP70577.1"/>
    </source>
</evidence>
<comment type="catalytic activity">
    <reaction evidence="1 5">
        <text>Hydrolysis of terminal, non-reducing alpha-D-galactose residues in alpha-D-galactosides, including galactose oligosaccharides, galactomannans and galactolipids.</text>
        <dbReference type="EC" id="3.2.1.22"/>
    </reaction>
</comment>
<evidence type="ECO:0000259" key="8">
    <source>
        <dbReference type="Pfam" id="PF16874"/>
    </source>
</evidence>
<accession>A0A074U7A9</accession>
<keyword evidence="4 5" id="KW-0326">Glycosidase</keyword>
<reference evidence="10 11" key="1">
    <citation type="submission" date="2014-03" db="EMBL/GenBank/DDBJ databases">
        <title>The draft genome sequence of Thioclava dalianensis DLFJ1-1.</title>
        <authorList>
            <person name="Lai Q."/>
            <person name="Shao Z."/>
        </authorList>
    </citation>
    <scope>NUCLEOTIDE SEQUENCE [LARGE SCALE GENOMIC DNA]</scope>
    <source>
        <strain evidence="10 11">DLFJ1-1</strain>
    </source>
</reference>
<comment type="caution">
    <text evidence="10">The sequence shown here is derived from an EMBL/GenBank/DDBJ whole genome shotgun (WGS) entry which is preliminary data.</text>
</comment>
<dbReference type="STRING" id="1185766.SAMN05216224_102264"/>
<feature type="binding site" evidence="7">
    <location>
        <position position="167"/>
    </location>
    <ligand>
        <name>substrate</name>
    </ligand>
</feature>
<feature type="binding site" evidence="7">
    <location>
        <position position="476"/>
    </location>
    <ligand>
        <name>substrate</name>
    </ligand>
</feature>
<dbReference type="Proteomes" id="UP000027725">
    <property type="component" value="Unassembled WGS sequence"/>
</dbReference>
<dbReference type="GO" id="GO:0016052">
    <property type="term" value="P:carbohydrate catabolic process"/>
    <property type="evidence" value="ECO:0007669"/>
    <property type="project" value="InterPro"/>
</dbReference>
<dbReference type="Gene3D" id="2.60.40.1180">
    <property type="entry name" value="Golgi alpha-mannosidase II"/>
    <property type="match status" value="1"/>
</dbReference>
<dbReference type="InterPro" id="IPR002252">
    <property type="entry name" value="Glyco_hydro_36"/>
</dbReference>
<evidence type="ECO:0000256" key="4">
    <source>
        <dbReference type="ARBA" id="ARBA00023295"/>
    </source>
</evidence>
<keyword evidence="3 5" id="KW-0378">Hydrolase</keyword>
<feature type="binding site" evidence="7">
    <location>
        <position position="498"/>
    </location>
    <ligand>
        <name>substrate</name>
    </ligand>
</feature>
<comment type="similarity">
    <text evidence="5">Belongs to the glycosyl hydrolase.</text>
</comment>
<evidence type="ECO:0000256" key="7">
    <source>
        <dbReference type="PIRSR" id="PIRSR005536-2"/>
    </source>
</evidence>
<proteinExistence type="inferred from homology"/>
<dbReference type="PIRSF" id="PIRSF005536">
    <property type="entry name" value="Agal"/>
    <property type="match status" value="1"/>
</dbReference>
<dbReference type="EC" id="3.2.1.22" evidence="2 5"/>
<dbReference type="eggNOG" id="COG3345">
    <property type="taxonomic scope" value="Bacteria"/>
</dbReference>